<comment type="caution">
    <text evidence="2">The sequence shown here is derived from an EMBL/GenBank/DDBJ whole genome shotgun (WGS) entry which is preliminary data.</text>
</comment>
<proteinExistence type="predicted"/>
<reference evidence="2 3" key="1">
    <citation type="submission" date="2020-08" db="EMBL/GenBank/DDBJ databases">
        <title>Sequencing the genomes of 1000 actinobacteria strains.</title>
        <authorList>
            <person name="Klenk H.-P."/>
        </authorList>
    </citation>
    <scope>NUCLEOTIDE SEQUENCE [LARGE SCALE GENOMIC DNA]</scope>
    <source>
        <strain evidence="2 3">DSM 44230</strain>
    </source>
</reference>
<keyword evidence="3" id="KW-1185">Reference proteome</keyword>
<feature type="transmembrane region" description="Helical" evidence="1">
    <location>
        <begin position="31"/>
        <end position="50"/>
    </location>
</feature>
<evidence type="ECO:0000313" key="2">
    <source>
        <dbReference type="EMBL" id="MBB4674258.1"/>
    </source>
</evidence>
<dbReference type="AlphaFoldDB" id="A0A7W7FRE4"/>
<feature type="transmembrane region" description="Helical" evidence="1">
    <location>
        <begin position="190"/>
        <end position="214"/>
    </location>
</feature>
<evidence type="ECO:0000313" key="3">
    <source>
        <dbReference type="Proteomes" id="UP000533598"/>
    </source>
</evidence>
<evidence type="ECO:0000256" key="1">
    <source>
        <dbReference type="SAM" id="Phobius"/>
    </source>
</evidence>
<dbReference type="Proteomes" id="UP000533598">
    <property type="component" value="Unassembled WGS sequence"/>
</dbReference>
<dbReference type="InterPro" id="IPR009781">
    <property type="entry name" value="DUF1345"/>
</dbReference>
<name>A0A7W7FRE4_9PSEU</name>
<feature type="transmembrane region" description="Helical" evidence="1">
    <location>
        <begin position="114"/>
        <end position="135"/>
    </location>
</feature>
<dbReference type="EMBL" id="JACHMH010000001">
    <property type="protein sequence ID" value="MBB4674258.1"/>
    <property type="molecule type" value="Genomic_DNA"/>
</dbReference>
<protein>
    <submittedName>
        <fullName evidence="2">Putative membrane protein</fullName>
    </submittedName>
</protein>
<feature type="transmembrane region" description="Helical" evidence="1">
    <location>
        <begin position="7"/>
        <end position="25"/>
    </location>
</feature>
<keyword evidence="1" id="KW-1133">Transmembrane helix</keyword>
<sequence>MVSPRRLVYRLGELVLILLGLAAVLGELVSVSSVLLLAVWNLVAFGYVLLRWRRVRDARLGMAEREDGSPAWLRTVAGRKLGFVATVLASLVGVLSGLMIVLYDRFGMDGELTFLIKLIGAPTIIFAWLMLHLGFAERYAHLHYELAGGQGLGFPDEDEPNLAYFAYFAFTIGTSFAVSDVTVRRRELRYAVLVHSTMSFLYNTALLGIAIGVLTGR</sequence>
<keyword evidence="1" id="KW-0472">Membrane</keyword>
<accession>A0A7W7FRE4</accession>
<keyword evidence="1" id="KW-0812">Transmembrane</keyword>
<organism evidence="2 3">
    <name type="scientific">Crossiella cryophila</name>
    <dbReference type="NCBI Taxonomy" id="43355"/>
    <lineage>
        <taxon>Bacteria</taxon>
        <taxon>Bacillati</taxon>
        <taxon>Actinomycetota</taxon>
        <taxon>Actinomycetes</taxon>
        <taxon>Pseudonocardiales</taxon>
        <taxon>Pseudonocardiaceae</taxon>
        <taxon>Crossiella</taxon>
    </lineage>
</organism>
<gene>
    <name evidence="2" type="ORF">HNR67_000376</name>
</gene>
<dbReference type="Pfam" id="PF07077">
    <property type="entry name" value="DUF1345"/>
    <property type="match status" value="1"/>
</dbReference>
<feature type="transmembrane region" description="Helical" evidence="1">
    <location>
        <begin position="81"/>
        <end position="102"/>
    </location>
</feature>
<dbReference type="RefSeq" id="WP_185000293.1">
    <property type="nucleotide sequence ID" value="NZ_BAAAUI010000011.1"/>
</dbReference>